<dbReference type="Gene3D" id="3.60.15.10">
    <property type="entry name" value="Ribonuclease Z/Hydroxyacylglutathione hydrolase-like"/>
    <property type="match status" value="1"/>
</dbReference>
<keyword evidence="7" id="KW-1185">Reference proteome</keyword>
<gene>
    <name evidence="6" type="ORF">ACFODU_10830</name>
</gene>
<protein>
    <submittedName>
        <fullName evidence="6">MBL fold metallo-hydrolase</fullName>
    </submittedName>
</protein>
<comment type="caution">
    <text evidence="6">The sequence shown here is derived from an EMBL/GenBank/DDBJ whole genome shotgun (WGS) entry which is preliminary data.</text>
</comment>
<dbReference type="EMBL" id="JBHRST010000018">
    <property type="protein sequence ID" value="MFC3098284.1"/>
    <property type="molecule type" value="Genomic_DNA"/>
</dbReference>
<keyword evidence="2" id="KW-0479">Metal-binding</keyword>
<evidence type="ECO:0000313" key="7">
    <source>
        <dbReference type="Proteomes" id="UP001595456"/>
    </source>
</evidence>
<evidence type="ECO:0000256" key="2">
    <source>
        <dbReference type="ARBA" id="ARBA00022723"/>
    </source>
</evidence>
<proteinExistence type="inferred from homology"/>
<comment type="similarity">
    <text evidence="1">Belongs to the metallo-beta-lactamase superfamily.</text>
</comment>
<dbReference type="Proteomes" id="UP001595456">
    <property type="component" value="Unassembled WGS sequence"/>
</dbReference>
<evidence type="ECO:0000256" key="4">
    <source>
        <dbReference type="ARBA" id="ARBA00022833"/>
    </source>
</evidence>
<dbReference type="PANTHER" id="PTHR42978:SF6">
    <property type="entry name" value="QUORUM-QUENCHING LACTONASE YTNP-RELATED"/>
    <property type="match status" value="1"/>
</dbReference>
<evidence type="ECO:0000313" key="6">
    <source>
        <dbReference type="EMBL" id="MFC3098284.1"/>
    </source>
</evidence>
<keyword evidence="4" id="KW-0862">Zinc</keyword>
<evidence type="ECO:0000256" key="3">
    <source>
        <dbReference type="ARBA" id="ARBA00022801"/>
    </source>
</evidence>
<keyword evidence="3" id="KW-0378">Hydrolase</keyword>
<dbReference type="SMART" id="SM00849">
    <property type="entry name" value="Lactamase_B"/>
    <property type="match status" value="1"/>
</dbReference>
<dbReference type="CDD" id="cd16277">
    <property type="entry name" value="metallo-hydrolase-like_MBL-fold"/>
    <property type="match status" value="1"/>
</dbReference>
<sequence length="301" mass="33855">MARDTMMSWQVGDVTVTRIVEIWNFTDHINMTMSDATPEEVIALEWLHPHYATPEGQQRMNFQGFVVQAGGRNIVVDSCIGAGRQRDFDVFCNLPEGFLEDLESLGLTRDQVDTVLCTHLHFDHVGWNTWKDPETGTYKPTFPNARYLFGRTEYDAWQNVIRHDGHHTDTHLVECVDPIVELGLADFIEADHVIAEGPGWRIFTEPSHGHTPGHVHVCIESKGERAVITGDLMHHPMQCAMPHRTATFDMDKDAGRASRISFVEKYRDSGVVVIGAHFFDPTAGHIETAPDGATWFHGLGL</sequence>
<dbReference type="InterPro" id="IPR001279">
    <property type="entry name" value="Metallo-B-lactamas"/>
</dbReference>
<accession>A0ABV7E6A1</accession>
<evidence type="ECO:0000259" key="5">
    <source>
        <dbReference type="SMART" id="SM00849"/>
    </source>
</evidence>
<organism evidence="6 7">
    <name type="scientific">Alteraurantiacibacter palmitatis</name>
    <dbReference type="NCBI Taxonomy" id="2054628"/>
    <lineage>
        <taxon>Bacteria</taxon>
        <taxon>Pseudomonadati</taxon>
        <taxon>Pseudomonadota</taxon>
        <taxon>Alphaproteobacteria</taxon>
        <taxon>Sphingomonadales</taxon>
        <taxon>Erythrobacteraceae</taxon>
        <taxon>Alteraurantiacibacter</taxon>
    </lineage>
</organism>
<dbReference type="InterPro" id="IPR051013">
    <property type="entry name" value="MBL_superfamily_lactonases"/>
</dbReference>
<feature type="domain" description="Metallo-beta-lactamase" evidence="5">
    <location>
        <begin position="60"/>
        <end position="277"/>
    </location>
</feature>
<dbReference type="Pfam" id="PF00753">
    <property type="entry name" value="Lactamase_B"/>
    <property type="match status" value="1"/>
</dbReference>
<dbReference type="RefSeq" id="WP_336926864.1">
    <property type="nucleotide sequence ID" value="NZ_JBANRO010000010.1"/>
</dbReference>
<reference evidence="7" key="1">
    <citation type="journal article" date="2019" name="Int. J. Syst. Evol. Microbiol.">
        <title>The Global Catalogue of Microorganisms (GCM) 10K type strain sequencing project: providing services to taxonomists for standard genome sequencing and annotation.</title>
        <authorList>
            <consortium name="The Broad Institute Genomics Platform"/>
            <consortium name="The Broad Institute Genome Sequencing Center for Infectious Disease"/>
            <person name="Wu L."/>
            <person name="Ma J."/>
        </authorList>
    </citation>
    <scope>NUCLEOTIDE SEQUENCE [LARGE SCALE GENOMIC DNA]</scope>
    <source>
        <strain evidence="7">KCTC 52607</strain>
    </source>
</reference>
<dbReference type="PANTHER" id="PTHR42978">
    <property type="entry name" value="QUORUM-QUENCHING LACTONASE YTNP-RELATED-RELATED"/>
    <property type="match status" value="1"/>
</dbReference>
<dbReference type="SUPFAM" id="SSF56281">
    <property type="entry name" value="Metallo-hydrolase/oxidoreductase"/>
    <property type="match status" value="1"/>
</dbReference>
<evidence type="ECO:0000256" key="1">
    <source>
        <dbReference type="ARBA" id="ARBA00007749"/>
    </source>
</evidence>
<dbReference type="InterPro" id="IPR036866">
    <property type="entry name" value="RibonucZ/Hydroxyglut_hydro"/>
</dbReference>
<name>A0ABV7E6A1_9SPHN</name>